<dbReference type="RefSeq" id="XP_004350152.1">
    <property type="nucleotide sequence ID" value="XM_004350102.1"/>
</dbReference>
<organism evidence="2 3">
    <name type="scientific">Cavenderia fasciculata</name>
    <name type="common">Slime mold</name>
    <name type="synonym">Dictyostelium fasciculatum</name>
    <dbReference type="NCBI Taxonomy" id="261658"/>
    <lineage>
        <taxon>Eukaryota</taxon>
        <taxon>Amoebozoa</taxon>
        <taxon>Evosea</taxon>
        <taxon>Eumycetozoa</taxon>
        <taxon>Dictyostelia</taxon>
        <taxon>Acytosteliales</taxon>
        <taxon>Cavenderiaceae</taxon>
        <taxon>Cavenderia</taxon>
    </lineage>
</organism>
<feature type="region of interest" description="Disordered" evidence="1">
    <location>
        <begin position="364"/>
        <end position="383"/>
    </location>
</feature>
<proteinExistence type="predicted"/>
<dbReference type="KEGG" id="dfa:DFA_11209"/>
<dbReference type="Proteomes" id="UP000007797">
    <property type="component" value="Unassembled WGS sequence"/>
</dbReference>
<evidence type="ECO:0000313" key="3">
    <source>
        <dbReference type="Proteomes" id="UP000007797"/>
    </source>
</evidence>
<gene>
    <name evidence="2" type="ORF">DFA_11209</name>
</gene>
<evidence type="ECO:0000313" key="2">
    <source>
        <dbReference type="EMBL" id="EGG13448.1"/>
    </source>
</evidence>
<feature type="compositionally biased region" description="Low complexity" evidence="1">
    <location>
        <begin position="371"/>
        <end position="383"/>
    </location>
</feature>
<name>F4QFE1_CACFS</name>
<accession>F4QFE1</accession>
<feature type="region of interest" description="Disordered" evidence="1">
    <location>
        <begin position="57"/>
        <end position="77"/>
    </location>
</feature>
<sequence>MNTNNIKDDEIVNYKKKKIIDSYNKDDDNNEKSYLVIKNIQDQATSTTTTNLIQSEEKKKKKKKKKNKKIQKETLATDDEPEQKINYGNVVDVKVDTSKPWTEDTVGQFLSDAGFVRGSGNTPRNKADITPIYIKFASKLLSMLSKDGGKLLCLELTGNGMNDLDNAFNLIGSRAVLQPSLPPSFYKMASYLVVAAYIQSTYHQYYGLADQQLKVVWDKTNLIQYLQTNTIRQYSTTKHPATPSNLKRINKIATLITLFIIKNSNIIPTHNPYDKTLTVDSAIDYMGRMAIQEWKTQAMWTRYMKRLVLSVTIIAFETGVQEFVYPPLIDGCLKQEILNNLEFPHFNLDAYNIDFVNKVDQVPINDNDQQSSSSTTSTSSTSTSTTKVSNIIFNLPKENRIRNVNIPVIQPGEIFEGINDEHNFKYNYGNVVDVEGVDTSKPWDEAILGQYLKHAGFVRGSCNTSSNKADEPLLFVAFSNKLAIQPDPDKYLKL</sequence>
<feature type="compositionally biased region" description="Basic residues" evidence="1">
    <location>
        <begin position="59"/>
        <end position="69"/>
    </location>
</feature>
<evidence type="ECO:0000256" key="1">
    <source>
        <dbReference type="SAM" id="MobiDB-lite"/>
    </source>
</evidence>
<dbReference type="AlphaFoldDB" id="F4QFE1"/>
<dbReference type="GeneID" id="14866382"/>
<protein>
    <submittedName>
        <fullName evidence="2">Uncharacterized protein</fullName>
    </submittedName>
</protein>
<dbReference type="EMBL" id="GL883029">
    <property type="protein sequence ID" value="EGG13448.1"/>
    <property type="molecule type" value="Genomic_DNA"/>
</dbReference>
<reference evidence="3" key="1">
    <citation type="journal article" date="2011" name="Genome Res.">
        <title>Phylogeny-wide analysis of social amoeba genomes highlights ancient origins for complex intercellular communication.</title>
        <authorList>
            <person name="Heidel A.J."/>
            <person name="Lawal H.M."/>
            <person name="Felder M."/>
            <person name="Schilde C."/>
            <person name="Helps N.R."/>
            <person name="Tunggal B."/>
            <person name="Rivero F."/>
            <person name="John U."/>
            <person name="Schleicher M."/>
            <person name="Eichinger L."/>
            <person name="Platzer M."/>
            <person name="Noegel A.A."/>
            <person name="Schaap P."/>
            <person name="Gloeckner G."/>
        </authorList>
    </citation>
    <scope>NUCLEOTIDE SEQUENCE [LARGE SCALE GENOMIC DNA]</scope>
    <source>
        <strain evidence="3">SH3</strain>
    </source>
</reference>
<keyword evidence="3" id="KW-1185">Reference proteome</keyword>